<dbReference type="InterPro" id="IPR036322">
    <property type="entry name" value="WD40_repeat_dom_sf"/>
</dbReference>
<dbReference type="GO" id="GO:0006325">
    <property type="term" value="P:chromatin organization"/>
    <property type="evidence" value="ECO:0007669"/>
    <property type="project" value="UniProtKB-KW"/>
</dbReference>
<proteinExistence type="inferred from homology"/>
<keyword evidence="10" id="KW-0539">Nucleus</keyword>
<comment type="function">
    <text evidence="12">Core histone-binding subunit that may target chromatin assembly factors, chromatin remodeling factors and histone deacetylases to their histone substrates in a manner that is regulated by nucleosomal DNA. Required for hcp-3 and his-1 stabilization, localization of hcp-3 to centromeres and for proper chromosome segregation. Synthetic multivulva class B (synMuvB) protein. SynMuvB proteins are required to repress the induction of vulval development by Ras signaling and probably act by forming the multiprotein DRM complex that represses transcription.</text>
</comment>
<evidence type="ECO:0000256" key="5">
    <source>
        <dbReference type="ARBA" id="ARBA00022574"/>
    </source>
</evidence>
<feature type="repeat" description="WD" evidence="15">
    <location>
        <begin position="169"/>
        <end position="211"/>
    </location>
</feature>
<keyword evidence="9" id="KW-0804">Transcription</keyword>
<feature type="repeat" description="WD" evidence="15">
    <location>
        <begin position="309"/>
        <end position="351"/>
    </location>
</feature>
<sequence length="422" mass="47591">MTAAADEGFEERVINEEYKIWKKNTPFLYDMVMTHALEWPSLTVQWLPDVQRNENTDYTTHRLILGTHTSDEQNHLVIAKLLLPTDDAQFDASRYDTDKGEFGGFGSITGKIDVEIKMNHEGEVNRARYMPQNPVLLATNPSSEVFIFDYTKHPSVPSADNMCKPQLRLRGHSKEGYGLSWNSNLSGHLLSASDDTTVCLWDIQSATANANYLDAKTIFTGHNAVVEDVAWHVLHDSVFGSVADDHKLMIWDTRNNSPNKPAHTVEAHSAEVNCLSFNPYSEFILATGSADKTVALWDLRNLKLKLHSFESHKDEIFQVQWSPHNETILASSGTDRRLHIWDLSKIGEEQTPEDAEDGPPELLFIHGGHTAKISDFSWNPNEPWVVCSVSEDNIMQIWQMADNIYNEDEAEPGAQGEQGEAR</sequence>
<dbReference type="FunFam" id="2.130.10.10:FF:000021">
    <property type="entry name" value="histone-binding protein RBBP4 isoform X1"/>
    <property type="match status" value="1"/>
</dbReference>
<keyword evidence="7" id="KW-0156">Chromatin regulator</keyword>
<dbReference type="PANTHER" id="PTHR22850">
    <property type="entry name" value="WD40 REPEAT FAMILY"/>
    <property type="match status" value="1"/>
</dbReference>
<keyword evidence="8" id="KW-0805">Transcription regulation</keyword>
<evidence type="ECO:0000256" key="11">
    <source>
        <dbReference type="ARBA" id="ARBA00023328"/>
    </source>
</evidence>
<keyword evidence="5 15" id="KW-0853">WD repeat</keyword>
<evidence type="ECO:0000256" key="10">
    <source>
        <dbReference type="ARBA" id="ARBA00023242"/>
    </source>
</evidence>
<dbReference type="GO" id="GO:0000775">
    <property type="term" value="C:chromosome, centromeric region"/>
    <property type="evidence" value="ECO:0007669"/>
    <property type="project" value="UniProtKB-SubCell"/>
</dbReference>
<dbReference type="GO" id="GO:0042826">
    <property type="term" value="F:histone deacetylase binding"/>
    <property type="evidence" value="ECO:0007669"/>
    <property type="project" value="UniProtKB-ARBA"/>
</dbReference>
<keyword evidence="17" id="KW-1185">Reference proteome</keyword>
<dbReference type="PROSITE" id="PS00678">
    <property type="entry name" value="WD_REPEATS_1"/>
    <property type="match status" value="3"/>
</dbReference>
<comment type="subcellular location">
    <subcellularLocation>
        <location evidence="2">Chromosome</location>
        <location evidence="2">Centromere</location>
    </subcellularLocation>
    <subcellularLocation>
        <location evidence="1">Nucleus</location>
    </subcellularLocation>
</comment>
<evidence type="ECO:0000256" key="7">
    <source>
        <dbReference type="ARBA" id="ARBA00022853"/>
    </source>
</evidence>
<dbReference type="InterPro" id="IPR022052">
    <property type="entry name" value="Histone-bd_RBBP4-like_N"/>
</dbReference>
<evidence type="ECO:0000256" key="4">
    <source>
        <dbReference type="ARBA" id="ARBA00022491"/>
    </source>
</evidence>
<feature type="repeat" description="WD" evidence="15">
    <location>
        <begin position="219"/>
        <end position="261"/>
    </location>
</feature>
<evidence type="ECO:0000256" key="8">
    <source>
        <dbReference type="ARBA" id="ARBA00023015"/>
    </source>
</evidence>
<dbReference type="PROSITE" id="PS50294">
    <property type="entry name" value="WD_REPEATS_REGION"/>
    <property type="match status" value="3"/>
</dbReference>
<keyword evidence="4" id="KW-0678">Repressor</keyword>
<evidence type="ECO:0000256" key="1">
    <source>
        <dbReference type="ARBA" id="ARBA00004123"/>
    </source>
</evidence>
<evidence type="ECO:0000256" key="15">
    <source>
        <dbReference type="PROSITE-ProRule" id="PRU00221"/>
    </source>
</evidence>
<evidence type="ECO:0000256" key="12">
    <source>
        <dbReference type="ARBA" id="ARBA00056404"/>
    </source>
</evidence>
<dbReference type="Gene3D" id="2.130.10.10">
    <property type="entry name" value="YVTN repeat-like/Quinoprotein amine dehydrogenase"/>
    <property type="match status" value="1"/>
</dbReference>
<feature type="repeat" description="WD" evidence="15">
    <location>
        <begin position="366"/>
        <end position="400"/>
    </location>
</feature>
<feature type="domain" description="Histone-binding protein RBBP4-like N-terminal" evidence="16">
    <location>
        <begin position="16"/>
        <end position="84"/>
    </location>
</feature>
<dbReference type="PRINTS" id="PR00320">
    <property type="entry name" value="GPROTEINBRPT"/>
</dbReference>
<keyword evidence="11" id="KW-0137">Centromere</keyword>
<reference evidence="18" key="1">
    <citation type="submission" date="2022-11" db="UniProtKB">
        <authorList>
            <consortium name="WormBaseParasite"/>
        </authorList>
    </citation>
    <scope>IDENTIFICATION</scope>
</reference>
<dbReference type="PROSITE" id="PS50082">
    <property type="entry name" value="WD_REPEATS_2"/>
    <property type="match status" value="5"/>
</dbReference>
<accession>A0A915ELT7</accession>
<dbReference type="Pfam" id="PF12265">
    <property type="entry name" value="CAF1C_H4-bd"/>
    <property type="match status" value="1"/>
</dbReference>
<keyword evidence="6" id="KW-0677">Repeat</keyword>
<feature type="repeat" description="WD" evidence="15">
    <location>
        <begin position="265"/>
        <end position="301"/>
    </location>
</feature>
<dbReference type="InterPro" id="IPR020472">
    <property type="entry name" value="WD40_PAC1"/>
</dbReference>
<dbReference type="InterPro" id="IPR050459">
    <property type="entry name" value="WD_repeat_RBAP46/RBAP48/MSI1"/>
</dbReference>
<dbReference type="Proteomes" id="UP000887574">
    <property type="component" value="Unplaced"/>
</dbReference>
<dbReference type="WBParaSite" id="jg8119">
    <property type="protein sequence ID" value="jg8119"/>
    <property type="gene ID" value="jg8119"/>
</dbReference>
<evidence type="ECO:0000313" key="17">
    <source>
        <dbReference type="Proteomes" id="UP000887574"/>
    </source>
</evidence>
<evidence type="ECO:0000256" key="9">
    <source>
        <dbReference type="ARBA" id="ARBA00023163"/>
    </source>
</evidence>
<evidence type="ECO:0000256" key="14">
    <source>
        <dbReference type="ARBA" id="ARBA00067443"/>
    </source>
</evidence>
<protein>
    <recommendedName>
        <fullName evidence="14">Probable histone-binding protein lin-53</fullName>
    </recommendedName>
</protein>
<evidence type="ECO:0000256" key="3">
    <source>
        <dbReference type="ARBA" id="ARBA00009341"/>
    </source>
</evidence>
<evidence type="ECO:0000256" key="13">
    <source>
        <dbReference type="ARBA" id="ARBA00063516"/>
    </source>
</evidence>
<evidence type="ECO:0000256" key="2">
    <source>
        <dbReference type="ARBA" id="ARBA00004584"/>
    </source>
</evidence>
<comment type="subunit">
    <text evidence="13">Binds directly to helix 1 of the histone fold of histone H4, a region that is not accessible when H4 is in chromatin. Probable component of a NuRD-like complex, composed of at least lin-53 and hda-1. Interacts with lin-35. Interacts with hda-1; the interaction is direct. Component of the DRM complex, at least composed of lin-9, lin-35, lin-37, lin-52, lin-53, lin-54- dpl-1 and efl-1. Interacts with hcp-3.</text>
</comment>
<dbReference type="Pfam" id="PF00400">
    <property type="entry name" value="WD40"/>
    <property type="match status" value="5"/>
</dbReference>
<dbReference type="AlphaFoldDB" id="A0A915ELT7"/>
<dbReference type="GO" id="GO:0005634">
    <property type="term" value="C:nucleus"/>
    <property type="evidence" value="ECO:0007669"/>
    <property type="project" value="UniProtKB-SubCell"/>
</dbReference>
<evidence type="ECO:0000256" key="6">
    <source>
        <dbReference type="ARBA" id="ARBA00022737"/>
    </source>
</evidence>
<name>A0A915ELT7_9BILA</name>
<dbReference type="SUPFAM" id="SSF50978">
    <property type="entry name" value="WD40 repeat-like"/>
    <property type="match status" value="1"/>
</dbReference>
<dbReference type="SMART" id="SM00320">
    <property type="entry name" value="WD40"/>
    <property type="match status" value="6"/>
</dbReference>
<evidence type="ECO:0000313" key="18">
    <source>
        <dbReference type="WBParaSite" id="jg8119"/>
    </source>
</evidence>
<organism evidence="17 18">
    <name type="scientific">Ditylenchus dipsaci</name>
    <dbReference type="NCBI Taxonomy" id="166011"/>
    <lineage>
        <taxon>Eukaryota</taxon>
        <taxon>Metazoa</taxon>
        <taxon>Ecdysozoa</taxon>
        <taxon>Nematoda</taxon>
        <taxon>Chromadorea</taxon>
        <taxon>Rhabditida</taxon>
        <taxon>Tylenchina</taxon>
        <taxon>Tylenchomorpha</taxon>
        <taxon>Sphaerularioidea</taxon>
        <taxon>Anguinidae</taxon>
        <taxon>Anguininae</taxon>
        <taxon>Ditylenchus</taxon>
    </lineage>
</organism>
<dbReference type="InterPro" id="IPR015943">
    <property type="entry name" value="WD40/YVTN_repeat-like_dom_sf"/>
</dbReference>
<comment type="similarity">
    <text evidence="3">Belongs to the WD repeat RBAP46/RBAP48/MSI1 family.</text>
</comment>
<dbReference type="InterPro" id="IPR019775">
    <property type="entry name" value="WD40_repeat_CS"/>
</dbReference>
<evidence type="ECO:0000259" key="16">
    <source>
        <dbReference type="Pfam" id="PF12265"/>
    </source>
</evidence>
<dbReference type="InterPro" id="IPR001680">
    <property type="entry name" value="WD40_rpt"/>
</dbReference>